<dbReference type="GO" id="GO:0035556">
    <property type="term" value="P:intracellular signal transduction"/>
    <property type="evidence" value="ECO:0007669"/>
    <property type="project" value="InterPro"/>
</dbReference>
<dbReference type="GO" id="GO:0004435">
    <property type="term" value="F:phosphatidylinositol-4,5-bisphosphate phospholipase C activity"/>
    <property type="evidence" value="ECO:0007669"/>
    <property type="project" value="InterPro"/>
</dbReference>
<dbReference type="EMBL" id="CAJOBR010022015">
    <property type="protein sequence ID" value="CAF4943688.1"/>
    <property type="molecule type" value="Genomic_DNA"/>
</dbReference>
<dbReference type="GO" id="GO:0006629">
    <property type="term" value="P:lipid metabolic process"/>
    <property type="evidence" value="ECO:0007669"/>
    <property type="project" value="InterPro"/>
</dbReference>
<sequence>MIWSSIDHQTTDRTELSFTLLPIGNQMNSMLRSMKVARNQYGIIVKRYQQNLSQFSRFNHLLGQWDALNFPSPPPSRYGMAAASSMNGGLYIFGGFGIQGTSPNYNPYLSYASGQQVVNYNFETPPNFIQNPILMNNPDFINNPNYN</sequence>
<protein>
    <recommendedName>
        <fullName evidence="1">PI-PLC Y-box domain-containing protein</fullName>
    </recommendedName>
</protein>
<reference evidence="2" key="1">
    <citation type="submission" date="2021-02" db="EMBL/GenBank/DDBJ databases">
        <authorList>
            <person name="Nowell W R."/>
        </authorList>
    </citation>
    <scope>NUCLEOTIDE SEQUENCE</scope>
</reference>
<dbReference type="Gene3D" id="2.120.10.80">
    <property type="entry name" value="Kelch-type beta propeller"/>
    <property type="match status" value="1"/>
</dbReference>
<evidence type="ECO:0000313" key="2">
    <source>
        <dbReference type="EMBL" id="CAF4943688.1"/>
    </source>
</evidence>
<gene>
    <name evidence="2" type="ORF">QYT958_LOCUS32945</name>
</gene>
<dbReference type="AlphaFoldDB" id="A0A821XHY9"/>
<dbReference type="Proteomes" id="UP000663848">
    <property type="component" value="Unassembled WGS sequence"/>
</dbReference>
<evidence type="ECO:0000259" key="1">
    <source>
        <dbReference type="PROSITE" id="PS50008"/>
    </source>
</evidence>
<feature type="domain" description="PI-PLC Y-box" evidence="1">
    <location>
        <begin position="97"/>
        <end position="125"/>
    </location>
</feature>
<feature type="non-terminal residue" evidence="2">
    <location>
        <position position="1"/>
    </location>
</feature>
<proteinExistence type="predicted"/>
<dbReference type="InterPro" id="IPR015915">
    <property type="entry name" value="Kelch-typ_b-propeller"/>
</dbReference>
<organism evidence="2 3">
    <name type="scientific">Rotaria socialis</name>
    <dbReference type="NCBI Taxonomy" id="392032"/>
    <lineage>
        <taxon>Eukaryota</taxon>
        <taxon>Metazoa</taxon>
        <taxon>Spiralia</taxon>
        <taxon>Gnathifera</taxon>
        <taxon>Rotifera</taxon>
        <taxon>Eurotatoria</taxon>
        <taxon>Bdelloidea</taxon>
        <taxon>Philodinida</taxon>
        <taxon>Philodinidae</taxon>
        <taxon>Rotaria</taxon>
    </lineage>
</organism>
<comment type="caution">
    <text evidence="2">The sequence shown here is derived from an EMBL/GenBank/DDBJ whole genome shotgun (WGS) entry which is preliminary data.</text>
</comment>
<evidence type="ECO:0000313" key="3">
    <source>
        <dbReference type="Proteomes" id="UP000663848"/>
    </source>
</evidence>
<dbReference type="SUPFAM" id="SSF117281">
    <property type="entry name" value="Kelch motif"/>
    <property type="match status" value="1"/>
</dbReference>
<accession>A0A821XHY9</accession>
<name>A0A821XHY9_9BILA</name>
<dbReference type="InterPro" id="IPR001711">
    <property type="entry name" value="PLipase_C_Pinositol-sp_Y"/>
</dbReference>
<dbReference type="PROSITE" id="PS50008">
    <property type="entry name" value="PIPLC_Y_DOMAIN"/>
    <property type="match status" value="1"/>
</dbReference>